<keyword evidence="3" id="KW-1185">Reference proteome</keyword>
<dbReference type="GO" id="GO:0009116">
    <property type="term" value="P:nucleoside metabolic process"/>
    <property type="evidence" value="ECO:0007669"/>
    <property type="project" value="InterPro"/>
</dbReference>
<dbReference type="AlphaFoldDB" id="W9VU27"/>
<evidence type="ECO:0000313" key="2">
    <source>
        <dbReference type="EMBL" id="EXJ56530.1"/>
    </source>
</evidence>
<dbReference type="SUPFAM" id="SSF52540">
    <property type="entry name" value="P-loop containing nucleoside triphosphate hydrolases"/>
    <property type="match status" value="1"/>
</dbReference>
<dbReference type="VEuPathDB" id="FungiDB:A1O7_06874"/>
<dbReference type="PANTHER" id="PTHR46082">
    <property type="entry name" value="ATP/GTP-BINDING PROTEIN-RELATED"/>
    <property type="match status" value="1"/>
</dbReference>
<dbReference type="InterPro" id="IPR053137">
    <property type="entry name" value="NLR-like"/>
</dbReference>
<gene>
    <name evidence="2" type="ORF">A1O7_06874</name>
</gene>
<dbReference type="GO" id="GO:0003824">
    <property type="term" value="F:catalytic activity"/>
    <property type="evidence" value="ECO:0007669"/>
    <property type="project" value="InterPro"/>
</dbReference>
<dbReference type="RefSeq" id="XP_007759064.1">
    <property type="nucleotide sequence ID" value="XM_007760874.1"/>
</dbReference>
<dbReference type="Pfam" id="PF13374">
    <property type="entry name" value="TPR_10"/>
    <property type="match status" value="1"/>
</dbReference>
<evidence type="ECO:0000313" key="3">
    <source>
        <dbReference type="Proteomes" id="UP000019473"/>
    </source>
</evidence>
<dbReference type="HOGENOM" id="CLU_000288_125_8_1"/>
<dbReference type="Gene3D" id="3.40.50.1580">
    <property type="entry name" value="Nucleoside phosphorylase domain"/>
    <property type="match status" value="1"/>
</dbReference>
<dbReference type="Pfam" id="PF00931">
    <property type="entry name" value="NB-ARC"/>
    <property type="match status" value="1"/>
</dbReference>
<reference evidence="2 3" key="1">
    <citation type="submission" date="2013-03" db="EMBL/GenBank/DDBJ databases">
        <title>The Genome Sequence of Cladophialophora yegresii CBS 114405.</title>
        <authorList>
            <consortium name="The Broad Institute Genomics Platform"/>
            <person name="Cuomo C."/>
            <person name="de Hoog S."/>
            <person name="Gorbushina A."/>
            <person name="Walker B."/>
            <person name="Young S.K."/>
            <person name="Zeng Q."/>
            <person name="Gargeya S."/>
            <person name="Fitzgerald M."/>
            <person name="Haas B."/>
            <person name="Abouelleil A."/>
            <person name="Allen A.W."/>
            <person name="Alvarado L."/>
            <person name="Arachchi H.M."/>
            <person name="Berlin A.M."/>
            <person name="Chapman S.B."/>
            <person name="Gainer-Dewar J."/>
            <person name="Goldberg J."/>
            <person name="Griggs A."/>
            <person name="Gujja S."/>
            <person name="Hansen M."/>
            <person name="Howarth C."/>
            <person name="Imamovic A."/>
            <person name="Ireland A."/>
            <person name="Larimer J."/>
            <person name="McCowan C."/>
            <person name="Murphy C."/>
            <person name="Pearson M."/>
            <person name="Poon T.W."/>
            <person name="Priest M."/>
            <person name="Roberts A."/>
            <person name="Saif S."/>
            <person name="Shea T."/>
            <person name="Sisk P."/>
            <person name="Sykes S."/>
            <person name="Wortman J."/>
            <person name="Nusbaum C."/>
            <person name="Birren B."/>
        </authorList>
    </citation>
    <scope>NUCLEOTIDE SEQUENCE [LARGE SCALE GENOMIC DNA]</scope>
    <source>
        <strain evidence="2 3">CBS 114405</strain>
    </source>
</reference>
<dbReference type="SUPFAM" id="SSF48452">
    <property type="entry name" value="TPR-like"/>
    <property type="match status" value="2"/>
</dbReference>
<dbReference type="Pfam" id="PF13424">
    <property type="entry name" value="TPR_12"/>
    <property type="match status" value="2"/>
</dbReference>
<evidence type="ECO:0000259" key="1">
    <source>
        <dbReference type="Pfam" id="PF00931"/>
    </source>
</evidence>
<protein>
    <recommendedName>
        <fullName evidence="1">NB-ARC domain-containing protein</fullName>
    </recommendedName>
</protein>
<dbReference type="InterPro" id="IPR002182">
    <property type="entry name" value="NB-ARC"/>
</dbReference>
<dbReference type="OrthoDB" id="4156606at2759"/>
<accession>W9VU27</accession>
<dbReference type="InterPro" id="IPR035994">
    <property type="entry name" value="Nucleoside_phosphorylase_sf"/>
</dbReference>
<sequence length="800" mass="89837">MGVIRGVCDYGDAQKNKDWQPYAAAVAAAYPKALLHTIVPRTDQPAKETSPQPWWFVPFHLRDDLFGRASELVDVESQLFTPGQYRKVAIGGLGGIGKMRLALEVACRAKTKRPSCSIIWLQGTDLASFERDCLKVAQLLMLPHIPAGKEDLKLILKQYFGSEKAGEWLLIIDHADDEQLWTSRQPSDGQSNVPLMDYVPFSHQGAVLITTRNHRVGTKMAQKYVVKLQELVEQDALAMFKNLLIRPGLVDGDPAASSELINCLTCLPLAVAQAAAYFSENEHVTVDEFLKMLLATETDTIELLSEDFEDDYRYRGTRNAISTTWLISFTQIQKGNPLLESCLRSWLVSNLAKAAGVLTGYAFLQQQRRQDIHATSLVVAWTDGNSTNDPVACFWSYYNFADALVKCQPYPNKEAEAYAKRALDGLAAKVGMDDRKTLRAIDVLAMIHQFQDRREGAVKLQQDILDTRRRKLGNIHADTLRSMCGVAVVSRRLKRLDEAEKLLAAAMECQKETLGADVPGTIPSMHQLAVLRTKRDRFDDADNLLVGVGEADKVITGGEHRSMLVTMSCLAWIYSKQNKLDKAEPLATVVWQSMKRVLGGEHLDTLTVMSLLAETYSKQGRLVEAEQLTTTVFQTMQRVLGEHPLTLSIMSFLAETYSKQGRLVDAEQLFATAWKRSERLFREEHHRTLGSMYNVAITRERLGRVNEAASLTEKCLALSRETRGEQHGKTLIIMEGLARMIKADTRREEGIALMEECVRLMTETDHERTAIARARLDRWIKKTPFRERPSVGGEGQRARV</sequence>
<dbReference type="STRING" id="1182544.W9VU27"/>
<dbReference type="Gene3D" id="3.40.50.300">
    <property type="entry name" value="P-loop containing nucleotide triphosphate hydrolases"/>
    <property type="match status" value="1"/>
</dbReference>
<feature type="domain" description="NB-ARC" evidence="1">
    <location>
        <begin position="75"/>
        <end position="243"/>
    </location>
</feature>
<comment type="caution">
    <text evidence="2">The sequence shown here is derived from an EMBL/GenBank/DDBJ whole genome shotgun (WGS) entry which is preliminary data.</text>
</comment>
<dbReference type="Gene3D" id="1.25.40.10">
    <property type="entry name" value="Tetratricopeptide repeat domain"/>
    <property type="match status" value="2"/>
</dbReference>
<dbReference type="GO" id="GO:0043531">
    <property type="term" value="F:ADP binding"/>
    <property type="evidence" value="ECO:0007669"/>
    <property type="project" value="InterPro"/>
</dbReference>
<organism evidence="2 3">
    <name type="scientific">Cladophialophora yegresii CBS 114405</name>
    <dbReference type="NCBI Taxonomy" id="1182544"/>
    <lineage>
        <taxon>Eukaryota</taxon>
        <taxon>Fungi</taxon>
        <taxon>Dikarya</taxon>
        <taxon>Ascomycota</taxon>
        <taxon>Pezizomycotina</taxon>
        <taxon>Eurotiomycetes</taxon>
        <taxon>Chaetothyriomycetidae</taxon>
        <taxon>Chaetothyriales</taxon>
        <taxon>Herpotrichiellaceae</taxon>
        <taxon>Cladophialophora</taxon>
    </lineage>
</organism>
<dbReference type="Proteomes" id="UP000019473">
    <property type="component" value="Unassembled WGS sequence"/>
</dbReference>
<dbReference type="GeneID" id="19181449"/>
<dbReference type="EMBL" id="AMGW01000005">
    <property type="protein sequence ID" value="EXJ56530.1"/>
    <property type="molecule type" value="Genomic_DNA"/>
</dbReference>
<dbReference type="eggNOG" id="KOG1840">
    <property type="taxonomic scope" value="Eukaryota"/>
</dbReference>
<dbReference type="PANTHER" id="PTHR46082:SF11">
    <property type="entry name" value="AAA+ ATPASE DOMAIN-CONTAINING PROTEIN-RELATED"/>
    <property type="match status" value="1"/>
</dbReference>
<dbReference type="InterPro" id="IPR027417">
    <property type="entry name" value="P-loop_NTPase"/>
</dbReference>
<dbReference type="InterPro" id="IPR011990">
    <property type="entry name" value="TPR-like_helical_dom_sf"/>
</dbReference>
<proteinExistence type="predicted"/>
<name>W9VU27_9EURO</name>